<dbReference type="Pfam" id="PF12911">
    <property type="entry name" value="OppC_N"/>
    <property type="match status" value="1"/>
</dbReference>
<gene>
    <name evidence="10" type="ORF">ACFQEU_07885</name>
</gene>
<feature type="transmembrane region" description="Helical" evidence="7">
    <location>
        <begin position="379"/>
        <end position="409"/>
    </location>
</feature>
<sequence length="479" mass="51561">MKRTLLRLLGGTDRPDWPEDDTLGDRLRTRPGPAIRWAAVLLGLLAVQIGMLLGWIAGFLPAGPVADALGSIPAAISHETVPNRGYFHPEHGWVGTFMGLSPAWAWALRTGLVYLYAATVTYWVWVGYLLFRRVYRAADWTPRDDVVDRLRGHTWGLFGGVVVFAFLVYALFAPVVSPTDITQNLYDPFAHEITHFDEEAGEVRSVFIGDANIGSQSGAQEGIGPMQYDPYDRFHPFGTMDRGQDLFTFMAYGARISLFIGVVAIGLSVVISGGLAVLSAYYKGLLDLGVVLGSDSVQAMPQLLVIILLSVVFADTWLAGLYDGGFLLALIFGLTGWPSLWRAVRGPALQVADREWVDAARSMGQRPTRTMRRHMAPYLTGYLLVYASMSLGGVIIGVAGLSFLGLGVTSPTPEWGRAVDAGQPYVATASWHISLVPGVLVVLVVTAFNALGDAIRDAIDPESDTGASQEGAMATGGGG</sequence>
<evidence type="ECO:0000313" key="11">
    <source>
        <dbReference type="Proteomes" id="UP001596442"/>
    </source>
</evidence>
<dbReference type="PANTHER" id="PTHR43386">
    <property type="entry name" value="OLIGOPEPTIDE TRANSPORT SYSTEM PERMEASE PROTEIN APPC"/>
    <property type="match status" value="1"/>
</dbReference>
<keyword evidence="11" id="KW-1185">Reference proteome</keyword>
<comment type="caution">
    <text evidence="10">The sequence shown here is derived from an EMBL/GenBank/DDBJ whole genome shotgun (WGS) entry which is preliminary data.</text>
</comment>
<dbReference type="InterPro" id="IPR000515">
    <property type="entry name" value="MetI-like"/>
</dbReference>
<comment type="subcellular location">
    <subcellularLocation>
        <location evidence="1 7">Cell membrane</location>
        <topology evidence="1 7">Multi-pass membrane protein</topology>
    </subcellularLocation>
</comment>
<dbReference type="InterPro" id="IPR025966">
    <property type="entry name" value="OppC_N"/>
</dbReference>
<dbReference type="Gene3D" id="1.10.3720.10">
    <property type="entry name" value="MetI-like"/>
    <property type="match status" value="1"/>
</dbReference>
<keyword evidence="3" id="KW-1003">Cell membrane</keyword>
<dbReference type="RefSeq" id="WP_379780940.1">
    <property type="nucleotide sequence ID" value="NZ_JBHSWW010000090.1"/>
</dbReference>
<evidence type="ECO:0000256" key="3">
    <source>
        <dbReference type="ARBA" id="ARBA00022475"/>
    </source>
</evidence>
<evidence type="ECO:0000256" key="7">
    <source>
        <dbReference type="RuleBase" id="RU363032"/>
    </source>
</evidence>
<feature type="transmembrane region" description="Helical" evidence="7">
    <location>
        <begin position="113"/>
        <end position="131"/>
    </location>
</feature>
<evidence type="ECO:0000256" key="8">
    <source>
        <dbReference type="SAM" id="MobiDB-lite"/>
    </source>
</evidence>
<feature type="domain" description="ABC transmembrane type-1" evidence="9">
    <location>
        <begin position="254"/>
        <end position="452"/>
    </location>
</feature>
<keyword evidence="5 7" id="KW-1133">Transmembrane helix</keyword>
<keyword evidence="2 7" id="KW-0813">Transport</keyword>
<feature type="transmembrane region" description="Helical" evidence="7">
    <location>
        <begin position="34"/>
        <end position="57"/>
    </location>
</feature>
<comment type="similarity">
    <text evidence="7">Belongs to the binding-protein-dependent transport system permease family.</text>
</comment>
<organism evidence="10 11">
    <name type="scientific">Halorubrum tibetense</name>
    <dbReference type="NCBI Taxonomy" id="175631"/>
    <lineage>
        <taxon>Archaea</taxon>
        <taxon>Methanobacteriati</taxon>
        <taxon>Methanobacteriota</taxon>
        <taxon>Stenosarchaea group</taxon>
        <taxon>Halobacteria</taxon>
        <taxon>Halobacteriales</taxon>
        <taxon>Haloferacaceae</taxon>
        <taxon>Halorubrum</taxon>
    </lineage>
</organism>
<evidence type="ECO:0000256" key="5">
    <source>
        <dbReference type="ARBA" id="ARBA00022989"/>
    </source>
</evidence>
<accession>A0ABD5SA94</accession>
<dbReference type="EMBL" id="JBHSWW010000090">
    <property type="protein sequence ID" value="MFC6753383.1"/>
    <property type="molecule type" value="Genomic_DNA"/>
</dbReference>
<keyword evidence="4 7" id="KW-0812">Transmembrane</keyword>
<feature type="region of interest" description="Disordered" evidence="8">
    <location>
        <begin position="459"/>
        <end position="479"/>
    </location>
</feature>
<dbReference type="PROSITE" id="PS50928">
    <property type="entry name" value="ABC_TM1"/>
    <property type="match status" value="1"/>
</dbReference>
<dbReference type="Proteomes" id="UP001596442">
    <property type="component" value="Unassembled WGS sequence"/>
</dbReference>
<evidence type="ECO:0000313" key="10">
    <source>
        <dbReference type="EMBL" id="MFC6753383.1"/>
    </source>
</evidence>
<proteinExistence type="inferred from homology"/>
<feature type="transmembrane region" description="Helical" evidence="7">
    <location>
        <begin position="152"/>
        <end position="172"/>
    </location>
</feature>
<feature type="transmembrane region" description="Helical" evidence="7">
    <location>
        <begin position="256"/>
        <end position="282"/>
    </location>
</feature>
<dbReference type="GO" id="GO:0005886">
    <property type="term" value="C:plasma membrane"/>
    <property type="evidence" value="ECO:0007669"/>
    <property type="project" value="UniProtKB-SubCell"/>
</dbReference>
<dbReference type="AlphaFoldDB" id="A0ABD5SA94"/>
<feature type="transmembrane region" description="Helical" evidence="7">
    <location>
        <begin position="326"/>
        <end position="344"/>
    </location>
</feature>
<feature type="transmembrane region" description="Helical" evidence="7">
    <location>
        <begin position="429"/>
        <end position="451"/>
    </location>
</feature>
<keyword evidence="6 7" id="KW-0472">Membrane</keyword>
<name>A0ABD5SA94_9EURY</name>
<evidence type="ECO:0000256" key="1">
    <source>
        <dbReference type="ARBA" id="ARBA00004651"/>
    </source>
</evidence>
<dbReference type="InterPro" id="IPR050366">
    <property type="entry name" value="BP-dependent_transpt_permease"/>
</dbReference>
<evidence type="ECO:0000256" key="2">
    <source>
        <dbReference type="ARBA" id="ARBA00022448"/>
    </source>
</evidence>
<evidence type="ECO:0000256" key="4">
    <source>
        <dbReference type="ARBA" id="ARBA00022692"/>
    </source>
</evidence>
<dbReference type="CDD" id="cd06261">
    <property type="entry name" value="TM_PBP2"/>
    <property type="match status" value="1"/>
</dbReference>
<protein>
    <submittedName>
        <fullName evidence="10">ABC transporter permease</fullName>
    </submittedName>
</protein>
<reference evidence="10 11" key="1">
    <citation type="journal article" date="2019" name="Int. J. Syst. Evol. Microbiol.">
        <title>The Global Catalogue of Microorganisms (GCM) 10K type strain sequencing project: providing services to taxonomists for standard genome sequencing and annotation.</title>
        <authorList>
            <consortium name="The Broad Institute Genomics Platform"/>
            <consortium name="The Broad Institute Genome Sequencing Center for Infectious Disease"/>
            <person name="Wu L."/>
            <person name="Ma J."/>
        </authorList>
    </citation>
    <scope>NUCLEOTIDE SEQUENCE [LARGE SCALE GENOMIC DNA]</scope>
    <source>
        <strain evidence="10 11">CGMCC 1.3239</strain>
    </source>
</reference>
<dbReference type="PANTHER" id="PTHR43386:SF1">
    <property type="entry name" value="D,D-DIPEPTIDE TRANSPORT SYSTEM PERMEASE PROTEIN DDPC-RELATED"/>
    <property type="match status" value="1"/>
</dbReference>
<dbReference type="Pfam" id="PF00528">
    <property type="entry name" value="BPD_transp_1"/>
    <property type="match status" value="1"/>
</dbReference>
<dbReference type="SUPFAM" id="SSF161098">
    <property type="entry name" value="MetI-like"/>
    <property type="match status" value="1"/>
</dbReference>
<feature type="transmembrane region" description="Helical" evidence="7">
    <location>
        <begin position="303"/>
        <end position="320"/>
    </location>
</feature>
<dbReference type="InterPro" id="IPR035906">
    <property type="entry name" value="MetI-like_sf"/>
</dbReference>
<evidence type="ECO:0000256" key="6">
    <source>
        <dbReference type="ARBA" id="ARBA00023136"/>
    </source>
</evidence>
<evidence type="ECO:0000259" key="9">
    <source>
        <dbReference type="PROSITE" id="PS50928"/>
    </source>
</evidence>